<dbReference type="PANTHER" id="PTHR10739">
    <property type="entry name" value="CYTIDYLYLTRANSFERASE"/>
    <property type="match status" value="1"/>
</dbReference>
<dbReference type="EC" id="2.7.7.15" evidence="2"/>
<dbReference type="GO" id="GO:0004105">
    <property type="term" value="F:choline-phosphate cytidylyltransferase activity"/>
    <property type="evidence" value="ECO:0007669"/>
    <property type="project" value="UniProtKB-EC"/>
</dbReference>
<dbReference type="Gene3D" id="3.40.50.620">
    <property type="entry name" value="HUPs"/>
    <property type="match status" value="1"/>
</dbReference>
<dbReference type="InterPro" id="IPR004821">
    <property type="entry name" value="Cyt_trans-like"/>
</dbReference>
<dbReference type="InterPro" id="IPR014729">
    <property type="entry name" value="Rossmann-like_a/b/a_fold"/>
</dbReference>
<dbReference type="SUPFAM" id="SSF52374">
    <property type="entry name" value="Nucleotidylyl transferase"/>
    <property type="match status" value="1"/>
</dbReference>
<keyword evidence="3" id="KW-0813">Transport</keyword>
<dbReference type="PANTHER" id="PTHR10739:SF13">
    <property type="entry name" value="CHOLINE-PHOSPHATE CYTIDYLYLTRANSFERASE"/>
    <property type="match status" value="1"/>
</dbReference>
<dbReference type="GO" id="GO:0061608">
    <property type="term" value="F:nuclear import signal receptor activity"/>
    <property type="evidence" value="ECO:0007669"/>
    <property type="project" value="InterPro"/>
</dbReference>
<dbReference type="Proteomes" id="UP000050741">
    <property type="component" value="Unassembled WGS sequence"/>
</dbReference>
<feature type="domain" description="IBB" evidence="5">
    <location>
        <begin position="7"/>
        <end position="71"/>
    </location>
</feature>
<evidence type="ECO:0000256" key="2">
    <source>
        <dbReference type="ARBA" id="ARBA00026101"/>
    </source>
</evidence>
<feature type="compositionally biased region" description="Basic and acidic residues" evidence="4">
    <location>
        <begin position="31"/>
        <end position="66"/>
    </location>
</feature>
<proteinExistence type="predicted"/>
<dbReference type="UniPathway" id="UPA00753">
    <property type="reaction ID" value="UER00739"/>
</dbReference>
<dbReference type="PROSITE" id="PS51214">
    <property type="entry name" value="IBB"/>
    <property type="match status" value="1"/>
</dbReference>
<dbReference type="Gene3D" id="1.20.5.690">
    <property type="entry name" value="Importin-alpha, importin-beta-binding domain"/>
    <property type="match status" value="1"/>
</dbReference>
<evidence type="ECO:0000313" key="6">
    <source>
        <dbReference type="Proteomes" id="UP000050741"/>
    </source>
</evidence>
<name>A0A183C0V2_GLOPA</name>
<dbReference type="InterPro" id="IPR036975">
    <property type="entry name" value="Importin-a_IBB_sf"/>
</dbReference>
<reference evidence="6" key="1">
    <citation type="submission" date="2013-12" db="EMBL/GenBank/DDBJ databases">
        <authorList>
            <person name="Aslett M."/>
        </authorList>
    </citation>
    <scope>NUCLEOTIDE SEQUENCE [LARGE SCALE GENOMIC DNA]</scope>
    <source>
        <strain evidence="6">Lindley</strain>
    </source>
</reference>
<dbReference type="Pfam" id="PF01749">
    <property type="entry name" value="IBB"/>
    <property type="match status" value="1"/>
</dbReference>
<feature type="region of interest" description="Disordered" evidence="4">
    <location>
        <begin position="319"/>
        <end position="349"/>
    </location>
</feature>
<reference evidence="7" key="3">
    <citation type="submission" date="2016-06" db="UniProtKB">
        <authorList>
            <consortium name="WormBaseParasite"/>
        </authorList>
    </citation>
    <scope>IDENTIFICATION</scope>
</reference>
<feature type="region of interest" description="Disordered" evidence="4">
    <location>
        <begin position="20"/>
        <end position="66"/>
    </location>
</feature>
<dbReference type="WBParaSite" id="GPLIN_000649500">
    <property type="protein sequence ID" value="GPLIN_000649500"/>
    <property type="gene ID" value="GPLIN_000649500"/>
</dbReference>
<evidence type="ECO:0000256" key="4">
    <source>
        <dbReference type="SAM" id="MobiDB-lite"/>
    </source>
</evidence>
<dbReference type="Pfam" id="PF01467">
    <property type="entry name" value="CTP_transf_like"/>
    <property type="match status" value="1"/>
</dbReference>
<keyword evidence="6" id="KW-1185">Reference proteome</keyword>
<sequence length="349" mass="40216">MSRFIYRLSNSVRQNIIVMPGRHQSQHKKSAGKDVETSRKSRTEQAVSTRKERRDDAMAKRRDIRSSKEDEFLPIPCNAAAVGASIVDDDTDQQQHNSNNNHLALQLQHHQNLAMRGPAPFSDSPDALVIREAVDYRKITLDMAHNDTAGRPVRVFADGIYDLFHYGHANQLRQAKNAFPNVYLIVGVNSDETTHHYKGRTVTNEEERYAGVRHCRYVDEVYRNSPWFVTVDFLKSLKVDFIAHDALPYVAPGEEDLYEKFRRVDMFVNPDTSPLSKQKSVKLLKDWKDRSDEFMRSFIDTFHRDGALNIRRLRELVSRSPTPALEEQEEEEEEDAPKDGAEDDDEDTL</sequence>
<protein>
    <recommendedName>
        <fullName evidence="2">choline-phosphate cytidylyltransferase</fullName>
        <ecNumber evidence="2">2.7.7.15</ecNumber>
    </recommendedName>
</protein>
<dbReference type="NCBIfam" id="TIGR00125">
    <property type="entry name" value="cyt_tran_rel"/>
    <property type="match status" value="1"/>
</dbReference>
<dbReference type="InterPro" id="IPR002652">
    <property type="entry name" value="Importin-a_IBB"/>
</dbReference>
<evidence type="ECO:0000259" key="5">
    <source>
        <dbReference type="PROSITE" id="PS51214"/>
    </source>
</evidence>
<reference evidence="6" key="2">
    <citation type="submission" date="2014-05" db="EMBL/GenBank/DDBJ databases">
        <title>The genome and life-stage specific transcriptomes of Globodera pallida elucidate key aspects of plant parasitism by a cyst nematode.</title>
        <authorList>
            <person name="Cotton J.A."/>
            <person name="Lilley C.J."/>
            <person name="Jones L.M."/>
            <person name="Kikuchi T."/>
            <person name="Reid A.J."/>
            <person name="Thorpe P."/>
            <person name="Tsai I.J."/>
            <person name="Beasley H."/>
            <person name="Blok V."/>
            <person name="Cock P.J.A."/>
            <person name="Van den Akker S.E."/>
            <person name="Holroyd N."/>
            <person name="Hunt M."/>
            <person name="Mantelin S."/>
            <person name="Naghra H."/>
            <person name="Pain A."/>
            <person name="Palomares-Rius J.E."/>
            <person name="Zarowiecki M."/>
            <person name="Berriman M."/>
            <person name="Jones J.T."/>
            <person name="Urwin P.E."/>
        </authorList>
    </citation>
    <scope>NUCLEOTIDE SEQUENCE [LARGE SCALE GENOMIC DNA]</scope>
    <source>
        <strain evidence="6">Lindley</strain>
    </source>
</reference>
<evidence type="ECO:0000256" key="3">
    <source>
        <dbReference type="PROSITE-ProRule" id="PRU00561"/>
    </source>
</evidence>
<dbReference type="GO" id="GO:0031210">
    <property type="term" value="F:phosphatidylcholine binding"/>
    <property type="evidence" value="ECO:0007669"/>
    <property type="project" value="TreeGrafter"/>
</dbReference>
<evidence type="ECO:0000313" key="7">
    <source>
        <dbReference type="WBParaSite" id="GPLIN_000649500"/>
    </source>
</evidence>
<dbReference type="GO" id="GO:0006606">
    <property type="term" value="P:protein import into nucleus"/>
    <property type="evidence" value="ECO:0007669"/>
    <property type="project" value="InterPro"/>
</dbReference>
<comment type="pathway">
    <text evidence="1">Phospholipid metabolism; phosphatidylcholine biosynthesis; phosphatidylcholine from phosphocholine: step 1/2.</text>
</comment>
<accession>A0A183C0V2</accession>
<organism evidence="6 7">
    <name type="scientific">Globodera pallida</name>
    <name type="common">Potato cyst nematode worm</name>
    <name type="synonym">Heterodera pallida</name>
    <dbReference type="NCBI Taxonomy" id="36090"/>
    <lineage>
        <taxon>Eukaryota</taxon>
        <taxon>Metazoa</taxon>
        <taxon>Ecdysozoa</taxon>
        <taxon>Nematoda</taxon>
        <taxon>Chromadorea</taxon>
        <taxon>Rhabditida</taxon>
        <taxon>Tylenchina</taxon>
        <taxon>Tylenchomorpha</taxon>
        <taxon>Tylenchoidea</taxon>
        <taxon>Heteroderidae</taxon>
        <taxon>Heteroderinae</taxon>
        <taxon>Globodera</taxon>
    </lineage>
</organism>
<feature type="compositionally biased region" description="Acidic residues" evidence="4">
    <location>
        <begin position="326"/>
        <end position="349"/>
    </location>
</feature>
<evidence type="ECO:0000256" key="1">
    <source>
        <dbReference type="ARBA" id="ARBA00025706"/>
    </source>
</evidence>
<dbReference type="AlphaFoldDB" id="A0A183C0V2"/>
<dbReference type="InterPro" id="IPR045049">
    <property type="entry name" value="Pcy1-like"/>
</dbReference>